<comment type="similarity">
    <text evidence="2 10">Belongs to the cytochrome c-type heme lyase family.</text>
</comment>
<evidence type="ECO:0000256" key="8">
    <source>
        <dbReference type="ARBA" id="ARBA00023136"/>
    </source>
</evidence>
<comment type="function">
    <text evidence="10">Lyase that catalyzes the covalent linking of the heme group to the cytochrome C apoprotein to produce the mature functional cytochrome.</text>
</comment>
<reference evidence="12 13" key="1">
    <citation type="submission" date="2018-06" db="EMBL/GenBank/DDBJ databases">
        <title>Complete Genomes of Monosporascus.</title>
        <authorList>
            <person name="Robinson A.J."/>
            <person name="Natvig D.O."/>
        </authorList>
    </citation>
    <scope>NUCLEOTIDE SEQUENCE [LARGE SCALE GENOMIC DNA]</scope>
    <source>
        <strain evidence="12 13">CBS 609.92</strain>
    </source>
</reference>
<keyword evidence="3 10" id="KW-0349">Heme</keyword>
<feature type="compositionally biased region" description="Low complexity" evidence="11">
    <location>
        <begin position="22"/>
        <end position="31"/>
    </location>
</feature>
<evidence type="ECO:0000256" key="9">
    <source>
        <dbReference type="ARBA" id="ARBA00023239"/>
    </source>
</evidence>
<keyword evidence="8 10" id="KW-0472">Membrane</keyword>
<feature type="region of interest" description="Disordered" evidence="11">
    <location>
        <begin position="76"/>
        <end position="104"/>
    </location>
</feature>
<organism evidence="12 13">
    <name type="scientific">Monosporascus cannonballus</name>
    <dbReference type="NCBI Taxonomy" id="155416"/>
    <lineage>
        <taxon>Eukaryota</taxon>
        <taxon>Fungi</taxon>
        <taxon>Dikarya</taxon>
        <taxon>Ascomycota</taxon>
        <taxon>Pezizomycotina</taxon>
        <taxon>Sordariomycetes</taxon>
        <taxon>Xylariomycetidae</taxon>
        <taxon>Xylariales</taxon>
        <taxon>Xylariales incertae sedis</taxon>
        <taxon>Monosporascus</taxon>
    </lineage>
</organism>
<evidence type="ECO:0000256" key="5">
    <source>
        <dbReference type="ARBA" id="ARBA00022792"/>
    </source>
</evidence>
<feature type="compositionally biased region" description="Polar residues" evidence="11">
    <location>
        <begin position="76"/>
        <end position="90"/>
    </location>
</feature>
<evidence type="ECO:0000256" key="11">
    <source>
        <dbReference type="SAM" id="MobiDB-lite"/>
    </source>
</evidence>
<evidence type="ECO:0000256" key="6">
    <source>
        <dbReference type="ARBA" id="ARBA00023004"/>
    </source>
</evidence>
<comment type="caution">
    <text evidence="12">The sequence shown here is derived from an EMBL/GenBank/DDBJ whole genome shotgun (WGS) entry which is preliminary data.</text>
</comment>
<proteinExistence type="inferred from homology"/>
<dbReference type="PANTHER" id="PTHR12743:SF3">
    <property type="entry name" value="HOLOCYTOCHROME-C SYNTHASE"/>
    <property type="match status" value="1"/>
</dbReference>
<protein>
    <recommendedName>
        <fullName evidence="10">Holocytochrome c-type synthase</fullName>
        <ecNumber evidence="10">4.4.1.17</ecNumber>
    </recommendedName>
</protein>
<keyword evidence="9 10" id="KW-0456">Lyase</keyword>
<comment type="subcellular location">
    <subcellularLocation>
        <location evidence="1 10">Mitochondrion inner membrane</location>
    </subcellularLocation>
</comment>
<evidence type="ECO:0000256" key="10">
    <source>
        <dbReference type="RuleBase" id="RU363130"/>
    </source>
</evidence>
<sequence length="304" mass="33813">MHKHQKSADAMTSSPASACPVPHASKTTSSTSPPPSACPVPHASRASAPPGKPEPNSTLSKLNPLNYMFGDLSQERAPQQTHALPTSRDPSTIPKGDGSGNWEYPSPQQMYNALLRKGYADTDVTAVESMVSVHNFLNEGAWGEIMDWEKRFAGGLLKGWRLCSRGEQNFEAQVRRYGYRKEVDGLQPSLVRFQGRPQDMTPKAAMLQVMGWLYPGVFGTEPPFDRHDWYVSRDINGQRKEVRYVIDYYSGPPEPTGEPVFYLDVRPAFTATGAAERALRWGCDVWWRASGGDAREAEKQHAEK</sequence>
<keyword evidence="4 10" id="KW-0479">Metal-binding</keyword>
<evidence type="ECO:0000256" key="7">
    <source>
        <dbReference type="ARBA" id="ARBA00023128"/>
    </source>
</evidence>
<keyword evidence="6 10" id="KW-0408">Iron</keyword>
<feature type="region of interest" description="Disordered" evidence="11">
    <location>
        <begin position="1"/>
        <end position="64"/>
    </location>
</feature>
<keyword evidence="13" id="KW-1185">Reference proteome</keyword>
<dbReference type="Proteomes" id="UP000294003">
    <property type="component" value="Unassembled WGS sequence"/>
</dbReference>
<keyword evidence="7 10" id="KW-0496">Mitochondrion</keyword>
<dbReference type="Pfam" id="PF01265">
    <property type="entry name" value="Cyto_heme_lyase"/>
    <property type="match status" value="1"/>
</dbReference>
<gene>
    <name evidence="12" type="ORF">DL762_000835</name>
</gene>
<evidence type="ECO:0000256" key="2">
    <source>
        <dbReference type="ARBA" id="ARBA00007255"/>
    </source>
</evidence>
<evidence type="ECO:0000256" key="3">
    <source>
        <dbReference type="ARBA" id="ARBA00022617"/>
    </source>
</evidence>
<keyword evidence="5 10" id="KW-0999">Mitochondrion inner membrane</keyword>
<evidence type="ECO:0000313" key="12">
    <source>
        <dbReference type="EMBL" id="RYO93880.1"/>
    </source>
</evidence>
<name>A0ABY0HM29_9PEZI</name>
<dbReference type="PANTHER" id="PTHR12743">
    <property type="entry name" value="CYTOCHROME C1 HEME LYASE"/>
    <property type="match status" value="1"/>
</dbReference>
<evidence type="ECO:0000313" key="13">
    <source>
        <dbReference type="Proteomes" id="UP000294003"/>
    </source>
</evidence>
<dbReference type="EC" id="4.4.1.17" evidence="10"/>
<dbReference type="PROSITE" id="PS00822">
    <property type="entry name" value="CYTO_HEME_LYASE_2"/>
    <property type="match status" value="1"/>
</dbReference>
<evidence type="ECO:0000256" key="4">
    <source>
        <dbReference type="ARBA" id="ARBA00022723"/>
    </source>
</evidence>
<comment type="catalytic activity">
    <reaction evidence="10">
        <text>holo-[cytochrome c] = apo-[cytochrome c] + heme b</text>
        <dbReference type="Rhea" id="RHEA:22648"/>
        <dbReference type="Rhea" id="RHEA-COMP:10725"/>
        <dbReference type="Rhea" id="RHEA-COMP:10726"/>
        <dbReference type="ChEBI" id="CHEBI:29950"/>
        <dbReference type="ChEBI" id="CHEBI:60344"/>
        <dbReference type="ChEBI" id="CHEBI:83739"/>
        <dbReference type="EC" id="4.4.1.17"/>
    </reaction>
</comment>
<accession>A0ABY0HM29</accession>
<dbReference type="EMBL" id="QJNS01000014">
    <property type="protein sequence ID" value="RYO93880.1"/>
    <property type="molecule type" value="Genomic_DNA"/>
</dbReference>
<dbReference type="InterPro" id="IPR000511">
    <property type="entry name" value="Holocyt_c/c1_synthase"/>
</dbReference>
<evidence type="ECO:0000256" key="1">
    <source>
        <dbReference type="ARBA" id="ARBA00004273"/>
    </source>
</evidence>